<dbReference type="InterPro" id="IPR028098">
    <property type="entry name" value="Glyco_trans_4-like_N"/>
</dbReference>
<evidence type="ECO:0000313" key="3">
    <source>
        <dbReference type="EMBL" id="SVE38666.1"/>
    </source>
</evidence>
<protein>
    <recommendedName>
        <fullName evidence="2">Glycosyltransferase subfamily 4-like N-terminal domain-containing protein</fullName>
    </recommendedName>
</protein>
<accession>A0A383D288</accession>
<dbReference type="Gene3D" id="3.40.50.2000">
    <property type="entry name" value="Glycogen Phosphorylase B"/>
    <property type="match status" value="1"/>
</dbReference>
<evidence type="ECO:0000256" key="1">
    <source>
        <dbReference type="ARBA" id="ARBA00022679"/>
    </source>
</evidence>
<gene>
    <name evidence="3" type="ORF">METZ01_LOCUS491520</name>
</gene>
<feature type="non-terminal residue" evidence="3">
    <location>
        <position position="195"/>
    </location>
</feature>
<dbReference type="GO" id="GO:0016757">
    <property type="term" value="F:glycosyltransferase activity"/>
    <property type="evidence" value="ECO:0007669"/>
    <property type="project" value="TreeGrafter"/>
</dbReference>
<dbReference type="PANTHER" id="PTHR46401">
    <property type="entry name" value="GLYCOSYLTRANSFERASE WBBK-RELATED"/>
    <property type="match status" value="1"/>
</dbReference>
<reference evidence="3" key="1">
    <citation type="submission" date="2018-05" db="EMBL/GenBank/DDBJ databases">
        <authorList>
            <person name="Lanie J.A."/>
            <person name="Ng W.-L."/>
            <person name="Kazmierczak K.M."/>
            <person name="Andrzejewski T.M."/>
            <person name="Davidsen T.M."/>
            <person name="Wayne K.J."/>
            <person name="Tettelin H."/>
            <person name="Glass J.I."/>
            <person name="Rusch D."/>
            <person name="Podicherti R."/>
            <person name="Tsui H.-C.T."/>
            <person name="Winkler M.E."/>
        </authorList>
    </citation>
    <scope>NUCLEOTIDE SEQUENCE</scope>
</reference>
<organism evidence="3">
    <name type="scientific">marine metagenome</name>
    <dbReference type="NCBI Taxonomy" id="408172"/>
    <lineage>
        <taxon>unclassified sequences</taxon>
        <taxon>metagenomes</taxon>
        <taxon>ecological metagenomes</taxon>
    </lineage>
</organism>
<evidence type="ECO:0000259" key="2">
    <source>
        <dbReference type="Pfam" id="PF13439"/>
    </source>
</evidence>
<dbReference type="Pfam" id="PF13439">
    <property type="entry name" value="Glyco_transf_4"/>
    <property type="match status" value="1"/>
</dbReference>
<proteinExistence type="predicted"/>
<sequence>MKIAFDYQIFAQQSYGGISRYYKNLAAELLQLEQNISIFAGLHRNNYLASLPNDIVSGYKLTRYPPKTGKFFQRANHYLTNYQMKLWKPEVIHETYYSNFTPNSNNVPRIVTAHDIIHELFSETLNKNNIITQRKISTFNRADHIISISHNTKKDLIEFFGISPERITVIHLGPSSLSIKGNHHSNDSNNKSFLL</sequence>
<name>A0A383D288_9ZZZZ</name>
<dbReference type="GO" id="GO:0009103">
    <property type="term" value="P:lipopolysaccharide biosynthetic process"/>
    <property type="evidence" value="ECO:0007669"/>
    <property type="project" value="TreeGrafter"/>
</dbReference>
<dbReference type="AlphaFoldDB" id="A0A383D288"/>
<keyword evidence="1" id="KW-0808">Transferase</keyword>
<dbReference type="SUPFAM" id="SSF53756">
    <property type="entry name" value="UDP-Glycosyltransferase/glycogen phosphorylase"/>
    <property type="match status" value="1"/>
</dbReference>
<dbReference type="PANTHER" id="PTHR46401:SF2">
    <property type="entry name" value="GLYCOSYLTRANSFERASE WBBK-RELATED"/>
    <property type="match status" value="1"/>
</dbReference>
<dbReference type="EMBL" id="UINC01213749">
    <property type="protein sequence ID" value="SVE38666.1"/>
    <property type="molecule type" value="Genomic_DNA"/>
</dbReference>
<feature type="domain" description="Glycosyltransferase subfamily 4-like N-terminal" evidence="2">
    <location>
        <begin position="15"/>
        <end position="173"/>
    </location>
</feature>